<comment type="caution">
    <text evidence="12">The sequence shown here is derived from an EMBL/GenBank/DDBJ whole genome shotgun (WGS) entry which is preliminary data.</text>
</comment>
<evidence type="ECO:0000256" key="8">
    <source>
        <dbReference type="PIRSR" id="PIRSR611778-50"/>
    </source>
</evidence>
<keyword evidence="4" id="KW-0479">Metal-binding</keyword>
<feature type="region of interest" description="Disordered" evidence="9">
    <location>
        <begin position="1"/>
        <end position="63"/>
    </location>
</feature>
<feature type="compositionally biased region" description="Basic and acidic residues" evidence="9">
    <location>
        <begin position="645"/>
        <end position="654"/>
    </location>
</feature>
<dbReference type="SUPFAM" id="SSF51338">
    <property type="entry name" value="Composite domain of metallo-dependent hydrolases"/>
    <property type="match status" value="1"/>
</dbReference>
<evidence type="ECO:0000256" key="7">
    <source>
        <dbReference type="ARBA" id="ARBA00068457"/>
    </source>
</evidence>
<evidence type="ECO:0000256" key="2">
    <source>
        <dbReference type="ARBA" id="ARBA00008829"/>
    </source>
</evidence>
<gene>
    <name evidence="12" type="primary">hydA</name>
    <name evidence="12" type="ORF">DI556_21020</name>
</gene>
<dbReference type="Pfam" id="PF00449">
    <property type="entry name" value="Urease_alpha"/>
    <property type="match status" value="1"/>
</dbReference>
<feature type="region of interest" description="Disordered" evidence="9">
    <location>
        <begin position="82"/>
        <end position="147"/>
    </location>
</feature>
<comment type="similarity">
    <text evidence="2">Belongs to the metallo-dependent hydrolases superfamily. Hydantoinase/dihydropyrimidinase family.</text>
</comment>
<sequence length="654" mass="71486">MGAGNARGRRHPRQLRRHRRRPAFRGYLRRPIRPDDRGSSAGHVPRDAPVLSRHGGQGLGPRDQFLVPARLQGSSRPVALLRGQGRHRRLHPRLRLRGRAEGRHGQFDRPRAGRDGHADGPQRRLAGDEAGAAADRPLRARGRDRADGAAARLGRRVVLRRTDAVAERRRRDAVKGAGMLDLVIRNGRVATASDVFSADVGIRDGRIVEIGESLRIAEQEIDAAGKLVLPGGIDGHVHISQPSGDGIVMADDFESGTLSGLFGGNTTLMPFCLQRKGQSLRDALSRYHALAEGRCYTDVAFHLIISDPTAPVLGQELPALVADGYTSFKVFMTYEGLRLNDAEILATMDVARRTGALVMVHCENEDAIRYLIGGREAAGDLAPRAHATTRPIVVEREATHRALSLAEVVDVPVVIVHVSNGPAMEEIRAARDRGLKVVGETCPQYLTLTADDLDGMDWEGAKFVCSPPPRDRESQAACWRGIETGIFDVFSSDHSPFRYDDVAGKLNPKGRRSFRHIPNGIPGVELRMPILFSRGVMEGRIDLGRFVALTSTNPARIYGLERKGRIAVGMDADIAIWDPGIRREVRHADLHDGSDYTPYEGMEIQGWPTTVILGGRIMIHDGQLIGPRGAGRHRSRQLSALSAPAHDRRAAASA</sequence>
<evidence type="ECO:0000256" key="1">
    <source>
        <dbReference type="ARBA" id="ARBA00001947"/>
    </source>
</evidence>
<dbReference type="InterPro" id="IPR006680">
    <property type="entry name" value="Amidohydro-rel"/>
</dbReference>
<protein>
    <recommendedName>
        <fullName evidence="7">D-hydantoinase</fullName>
    </recommendedName>
</protein>
<feature type="domain" description="Urease alpha-subunit N-terminal" evidence="10">
    <location>
        <begin position="152"/>
        <end position="213"/>
    </location>
</feature>
<evidence type="ECO:0000256" key="9">
    <source>
        <dbReference type="SAM" id="MobiDB-lite"/>
    </source>
</evidence>
<dbReference type="NCBIfam" id="NF009941">
    <property type="entry name" value="PRK13404.1"/>
    <property type="match status" value="1"/>
</dbReference>
<dbReference type="PANTHER" id="PTHR11647">
    <property type="entry name" value="HYDRANTOINASE/DIHYDROPYRIMIDINASE FAMILY MEMBER"/>
    <property type="match status" value="1"/>
</dbReference>
<evidence type="ECO:0000256" key="6">
    <source>
        <dbReference type="ARBA" id="ARBA00055040"/>
    </source>
</evidence>
<dbReference type="GO" id="GO:0046872">
    <property type="term" value="F:metal ion binding"/>
    <property type="evidence" value="ECO:0007669"/>
    <property type="project" value="UniProtKB-KW"/>
</dbReference>
<dbReference type="InterPro" id="IPR011059">
    <property type="entry name" value="Metal-dep_hydrolase_composite"/>
</dbReference>
<comment type="PTM">
    <text evidence="8">Carbamylation allows a single lysine to coordinate two divalent metal cations.</text>
</comment>
<feature type="compositionally biased region" description="Basic residues" evidence="9">
    <location>
        <begin position="84"/>
        <end position="97"/>
    </location>
</feature>
<dbReference type="SUPFAM" id="SSF51556">
    <property type="entry name" value="Metallo-dependent hydrolases"/>
    <property type="match status" value="1"/>
</dbReference>
<dbReference type="FunFam" id="3.20.20.140:FF:000217">
    <property type="entry name" value="Dihydropyrimidinase-related protein 1"/>
    <property type="match status" value="1"/>
</dbReference>
<dbReference type="CDD" id="cd01314">
    <property type="entry name" value="D-HYD"/>
    <property type="match status" value="1"/>
</dbReference>
<dbReference type="Gene3D" id="3.20.20.140">
    <property type="entry name" value="Metal-dependent hydrolases"/>
    <property type="match status" value="1"/>
</dbReference>
<dbReference type="Pfam" id="PF01979">
    <property type="entry name" value="Amidohydro_1"/>
    <property type="match status" value="1"/>
</dbReference>
<reference evidence="12 13" key="1">
    <citation type="submission" date="2017-08" db="EMBL/GenBank/DDBJ databases">
        <title>Infants hospitalized years apart are colonized by the same room-sourced microbial strains.</title>
        <authorList>
            <person name="Brooks B."/>
            <person name="Olm M.R."/>
            <person name="Firek B.A."/>
            <person name="Baker R."/>
            <person name="Thomas B.C."/>
            <person name="Morowitz M.J."/>
            <person name="Banfield J.F."/>
        </authorList>
    </citation>
    <scope>NUCLEOTIDE SEQUENCE [LARGE SCALE GENOMIC DNA]</scope>
    <source>
        <strain evidence="12">S2_005_002_R2_34</strain>
    </source>
</reference>
<dbReference type="InterPro" id="IPR011612">
    <property type="entry name" value="Urease_alpha_N_dom"/>
</dbReference>
<evidence type="ECO:0000256" key="5">
    <source>
        <dbReference type="ARBA" id="ARBA00022801"/>
    </source>
</evidence>
<feature type="modified residue" description="N6-carboxylysine" evidence="8">
    <location>
        <position position="329"/>
    </location>
</feature>
<keyword evidence="3" id="KW-0597">Phosphoprotein</keyword>
<feature type="region of interest" description="Disordered" evidence="9">
    <location>
        <begin position="626"/>
        <end position="654"/>
    </location>
</feature>
<dbReference type="GO" id="GO:0016812">
    <property type="term" value="F:hydrolase activity, acting on carbon-nitrogen (but not peptide) bonds, in cyclic amides"/>
    <property type="evidence" value="ECO:0007669"/>
    <property type="project" value="TreeGrafter"/>
</dbReference>
<dbReference type="EMBL" id="QFPW01000029">
    <property type="protein sequence ID" value="PZQ46189.1"/>
    <property type="molecule type" value="Genomic_DNA"/>
</dbReference>
<evidence type="ECO:0000259" key="11">
    <source>
        <dbReference type="Pfam" id="PF01979"/>
    </source>
</evidence>
<organism evidence="12 13">
    <name type="scientific">Rhodovulum sulfidophilum</name>
    <name type="common">Rhodobacter sulfidophilus</name>
    <dbReference type="NCBI Taxonomy" id="35806"/>
    <lineage>
        <taxon>Bacteria</taxon>
        <taxon>Pseudomonadati</taxon>
        <taxon>Pseudomonadota</taxon>
        <taxon>Alphaproteobacteria</taxon>
        <taxon>Rhodobacterales</taxon>
        <taxon>Paracoccaceae</taxon>
        <taxon>Rhodovulum</taxon>
    </lineage>
</organism>
<dbReference type="InterPro" id="IPR032466">
    <property type="entry name" value="Metal_Hydrolase"/>
</dbReference>
<feature type="compositionally biased region" description="Basic residues" evidence="9">
    <location>
        <begin position="7"/>
        <end position="31"/>
    </location>
</feature>
<evidence type="ECO:0000313" key="12">
    <source>
        <dbReference type="EMBL" id="PZQ46189.1"/>
    </source>
</evidence>
<dbReference type="Gene3D" id="2.30.40.10">
    <property type="entry name" value="Urease, subunit C, domain 1"/>
    <property type="match status" value="1"/>
</dbReference>
<dbReference type="InterPro" id="IPR011778">
    <property type="entry name" value="Hydantoinase/dihydroPyrase"/>
</dbReference>
<comment type="cofactor">
    <cofactor evidence="1">
        <name>Zn(2+)</name>
        <dbReference type="ChEBI" id="CHEBI:29105"/>
    </cofactor>
</comment>
<evidence type="ECO:0000259" key="10">
    <source>
        <dbReference type="Pfam" id="PF00449"/>
    </source>
</evidence>
<proteinExistence type="inferred from homology"/>
<evidence type="ECO:0000256" key="3">
    <source>
        <dbReference type="ARBA" id="ARBA00022553"/>
    </source>
</evidence>
<keyword evidence="5" id="KW-0378">Hydrolase</keyword>
<dbReference type="NCBIfam" id="TIGR02033">
    <property type="entry name" value="D-hydantoinase"/>
    <property type="match status" value="1"/>
</dbReference>
<comment type="function">
    <text evidence="6">Catalyzes the stereospecific hydrolysis of the cyclic amide bond of D-hydantoin derivatives.</text>
</comment>
<evidence type="ECO:0000256" key="4">
    <source>
        <dbReference type="ARBA" id="ARBA00022723"/>
    </source>
</evidence>
<dbReference type="GO" id="GO:0005829">
    <property type="term" value="C:cytosol"/>
    <property type="evidence" value="ECO:0007669"/>
    <property type="project" value="TreeGrafter"/>
</dbReference>
<dbReference type="AlphaFoldDB" id="A0A2W5N191"/>
<dbReference type="PANTHER" id="PTHR11647:SF1">
    <property type="entry name" value="COLLAPSIN RESPONSE MEDIATOR PROTEIN"/>
    <property type="match status" value="1"/>
</dbReference>
<evidence type="ECO:0000313" key="13">
    <source>
        <dbReference type="Proteomes" id="UP000249185"/>
    </source>
</evidence>
<accession>A0A2W5N191</accession>
<dbReference type="Proteomes" id="UP000249185">
    <property type="component" value="Unassembled WGS sequence"/>
</dbReference>
<feature type="domain" description="Amidohydrolase-related" evidence="11">
    <location>
        <begin position="227"/>
        <end position="617"/>
    </location>
</feature>
<feature type="compositionally biased region" description="Basic and acidic residues" evidence="9">
    <location>
        <begin position="136"/>
        <end position="147"/>
    </location>
</feature>
<dbReference type="InterPro" id="IPR050378">
    <property type="entry name" value="Metallo-dep_Hydrolases_sf"/>
</dbReference>
<feature type="compositionally biased region" description="Basic and acidic residues" evidence="9">
    <location>
        <begin position="98"/>
        <end position="127"/>
    </location>
</feature>
<name>A0A2W5N191_RHOSU</name>